<gene>
    <name evidence="1" type="ORF">FAK_38670</name>
</gene>
<proteinExistence type="predicted"/>
<protein>
    <submittedName>
        <fullName evidence="1">Nucleotide pyrophosphatase</fullName>
    </submittedName>
</protein>
<evidence type="ECO:0000313" key="2">
    <source>
        <dbReference type="Proteomes" id="UP001366166"/>
    </source>
</evidence>
<dbReference type="Proteomes" id="UP001366166">
    <property type="component" value="Chromosome"/>
</dbReference>
<evidence type="ECO:0000313" key="1">
    <source>
        <dbReference type="EMBL" id="BEQ16801.1"/>
    </source>
</evidence>
<dbReference type="EMBL" id="AP028679">
    <property type="protein sequence ID" value="BEQ16801.1"/>
    <property type="molecule type" value="Genomic_DNA"/>
</dbReference>
<dbReference type="Pfam" id="PF01663">
    <property type="entry name" value="Phosphodiest"/>
    <property type="match status" value="1"/>
</dbReference>
<dbReference type="RefSeq" id="WP_338603162.1">
    <property type="nucleotide sequence ID" value="NZ_AP028679.1"/>
</dbReference>
<keyword evidence="2" id="KW-1185">Reference proteome</keyword>
<dbReference type="Gene3D" id="3.40.720.10">
    <property type="entry name" value="Alkaline Phosphatase, subunit A"/>
    <property type="match status" value="1"/>
</dbReference>
<accession>A0AAU9EI66</accession>
<organism evidence="1 2">
    <name type="scientific">Desulfoferula mesophila</name>
    <dbReference type="NCBI Taxonomy" id="3058419"/>
    <lineage>
        <taxon>Bacteria</taxon>
        <taxon>Pseudomonadati</taxon>
        <taxon>Thermodesulfobacteriota</taxon>
        <taxon>Desulfarculia</taxon>
        <taxon>Desulfarculales</taxon>
        <taxon>Desulfarculaceae</taxon>
        <taxon>Desulfoferula</taxon>
    </lineage>
</organism>
<dbReference type="InterPro" id="IPR002591">
    <property type="entry name" value="Phosphodiest/P_Trfase"/>
</dbReference>
<dbReference type="AlphaFoldDB" id="A0AAU9EI66"/>
<sequence length="452" mass="49812">MSILKRLFSREPQKKRIFVLSMDGISLPFAQKAGGGGLMPNLGHILAQGASAGLTSTLPTVPTVAWTNYMTGVNPGKHGVFGLVERHPDPFSVIIPSSMDIKAPTLWETLGRGGVKVGVMNVPMTFPPKKVNGFMVSGFLSPDLSQATYPVELAPRLMEMDYRIEADVGLAAEEMDFFLAELGEAMSRRFKAAFQLMREDDWEFFQLHLTGTDHINRLFWDAWEQGGENRGQRMAAFYRLLDGYLGELTELLPPSCPLVLVSGYGTTRCRGSVYLNQWLEANGYLLFGKGKKELKNLHGDSKAYSLIPGRVYLNLEGREQKGSVAQGRPYEDLREELIHRLSGLEHPETGEPLVAKVHRREELYSGPQLAKAPDLVVEAVQGYELKANLGVSGLLAEPERPGCPSRNDALFYISGIKEGLKPEPHRLEDLAPTLLALLGLNAPPSLDGQSLL</sequence>
<dbReference type="SUPFAM" id="SSF53649">
    <property type="entry name" value="Alkaline phosphatase-like"/>
    <property type="match status" value="1"/>
</dbReference>
<reference evidence="2" key="1">
    <citation type="journal article" date="2023" name="Arch. Microbiol.">
        <title>Desulfoferula mesophilus gen. nov. sp. nov., a mesophilic sulfate-reducing bacterium isolated from a brackish lake sediment.</title>
        <authorList>
            <person name="Watanabe T."/>
            <person name="Yabe T."/>
            <person name="Tsuji J.M."/>
            <person name="Fukui M."/>
        </authorList>
    </citation>
    <scope>NUCLEOTIDE SEQUENCE [LARGE SCALE GENOMIC DNA]</scope>
    <source>
        <strain evidence="2">12FAK</strain>
    </source>
</reference>
<dbReference type="InterPro" id="IPR017850">
    <property type="entry name" value="Alkaline_phosphatase_core_sf"/>
</dbReference>
<dbReference type="KEGG" id="dmp:FAK_38670"/>
<name>A0AAU9EI66_9BACT</name>